<name>G5A7T9_PHYSP</name>
<protein>
    <recommendedName>
        <fullName evidence="2">Proteasome assembly chaperone 1</fullName>
    </recommendedName>
</protein>
<dbReference type="EMBL" id="JH159161">
    <property type="protein sequence ID" value="EGZ07965.1"/>
    <property type="molecule type" value="Genomic_DNA"/>
</dbReference>
<evidence type="ECO:0000256" key="3">
    <source>
        <dbReference type="ARBA" id="ARBA00023186"/>
    </source>
</evidence>
<dbReference type="GeneID" id="20661135"/>
<accession>G5A7T9</accession>
<dbReference type="OMA" id="FRWSPSV"/>
<comment type="similarity">
    <text evidence="1">Belongs to the PSMG1 family.</text>
</comment>
<dbReference type="AlphaFoldDB" id="G5A7T9"/>
<dbReference type="STRING" id="1094619.G5A7T9"/>
<evidence type="ECO:0000313" key="5">
    <source>
        <dbReference type="Proteomes" id="UP000002640"/>
    </source>
</evidence>
<reference evidence="4 5" key="1">
    <citation type="journal article" date="2006" name="Science">
        <title>Phytophthora genome sequences uncover evolutionary origins and mechanisms of pathogenesis.</title>
        <authorList>
            <person name="Tyler B.M."/>
            <person name="Tripathy S."/>
            <person name="Zhang X."/>
            <person name="Dehal P."/>
            <person name="Jiang R.H."/>
            <person name="Aerts A."/>
            <person name="Arredondo F.D."/>
            <person name="Baxter L."/>
            <person name="Bensasson D."/>
            <person name="Beynon J.L."/>
            <person name="Chapman J."/>
            <person name="Damasceno C.M."/>
            <person name="Dorrance A.E."/>
            <person name="Dou D."/>
            <person name="Dickerman A.W."/>
            <person name="Dubchak I.L."/>
            <person name="Garbelotto M."/>
            <person name="Gijzen M."/>
            <person name="Gordon S.G."/>
            <person name="Govers F."/>
            <person name="Grunwald N.J."/>
            <person name="Huang W."/>
            <person name="Ivors K.L."/>
            <person name="Jones R.W."/>
            <person name="Kamoun S."/>
            <person name="Krampis K."/>
            <person name="Lamour K.H."/>
            <person name="Lee M.K."/>
            <person name="McDonald W.H."/>
            <person name="Medina M."/>
            <person name="Meijer H.J."/>
            <person name="Nordberg E.K."/>
            <person name="Maclean D.J."/>
            <person name="Ospina-Giraldo M.D."/>
            <person name="Morris P.F."/>
            <person name="Phuntumart V."/>
            <person name="Putnam N.H."/>
            <person name="Rash S."/>
            <person name="Rose J.K."/>
            <person name="Sakihama Y."/>
            <person name="Salamov A.A."/>
            <person name="Savidor A."/>
            <person name="Scheuring C.F."/>
            <person name="Smith B.M."/>
            <person name="Sobral B.W."/>
            <person name="Terry A."/>
            <person name="Torto-Alalibo T.A."/>
            <person name="Win J."/>
            <person name="Xu Z."/>
            <person name="Zhang H."/>
            <person name="Grigoriev I.V."/>
            <person name="Rokhsar D.S."/>
            <person name="Boore J.L."/>
        </authorList>
    </citation>
    <scope>NUCLEOTIDE SEQUENCE [LARGE SCALE GENOMIC DNA]</scope>
    <source>
        <strain evidence="4 5">P6497</strain>
    </source>
</reference>
<gene>
    <name evidence="4" type="ORF">PHYSODRAFT_527443</name>
</gene>
<evidence type="ECO:0000313" key="4">
    <source>
        <dbReference type="EMBL" id="EGZ07965.1"/>
    </source>
</evidence>
<dbReference type="PANTHER" id="PTHR15069:SF1">
    <property type="entry name" value="PROTEASOME ASSEMBLY CHAPERONE 1"/>
    <property type="match status" value="1"/>
</dbReference>
<keyword evidence="5" id="KW-1185">Reference proteome</keyword>
<keyword evidence="3" id="KW-0143">Chaperone</keyword>
<dbReference type="KEGG" id="psoj:PHYSODRAFT_527443"/>
<evidence type="ECO:0000256" key="2">
    <source>
        <dbReference type="ARBA" id="ARBA00019180"/>
    </source>
</evidence>
<dbReference type="RefSeq" id="XP_009536137.1">
    <property type="nucleotide sequence ID" value="XM_009537842.1"/>
</dbReference>
<dbReference type="Proteomes" id="UP000002640">
    <property type="component" value="Unassembled WGS sequence"/>
</dbReference>
<sequence length="271" mass="29562">MALALRFAEEGEFSSRACDVSLSDAPDVAPSKAIFRWSRAVRRLLQDQDQVRVKTLVVAMPGPAQQLVQQLTRDWVSVGTLVTTDQLIHPCNLQATPSAGVILAKKGLKEQDNTLVVLVGQDVPVAASWAWIKSLKQHVEAEDVVCLDSQLSTIYADQFSDADKLRMLASSAVTDEMKTVTPVRPLEVPQFVTGIPAALLTDGELRKRRARVYVSLRDVSSTPADVMRSFLPLVASSSSVLGELERPLFFQPTGESMHEDGATGSLDVLYT</sequence>
<dbReference type="InterPro" id="IPR016565">
    <property type="entry name" value="Proteasome_assmbl_chp_1"/>
</dbReference>
<organism evidence="4 5">
    <name type="scientific">Phytophthora sojae (strain P6497)</name>
    <name type="common">Soybean stem and root rot agent</name>
    <name type="synonym">Phytophthora megasperma f. sp. glycines</name>
    <dbReference type="NCBI Taxonomy" id="1094619"/>
    <lineage>
        <taxon>Eukaryota</taxon>
        <taxon>Sar</taxon>
        <taxon>Stramenopiles</taxon>
        <taxon>Oomycota</taxon>
        <taxon>Peronosporomycetes</taxon>
        <taxon>Peronosporales</taxon>
        <taxon>Peronosporaceae</taxon>
        <taxon>Phytophthora</taxon>
    </lineage>
</organism>
<dbReference type="PANTHER" id="PTHR15069">
    <property type="entry name" value="PROTEASOME ASSEMBLY CHAPERONE 1"/>
    <property type="match status" value="1"/>
</dbReference>
<dbReference type="GO" id="GO:0080129">
    <property type="term" value="P:proteasome core complex assembly"/>
    <property type="evidence" value="ECO:0007669"/>
    <property type="project" value="TreeGrafter"/>
</dbReference>
<evidence type="ECO:0000256" key="1">
    <source>
        <dbReference type="ARBA" id="ARBA00005261"/>
    </source>
</evidence>
<dbReference type="GO" id="GO:0070628">
    <property type="term" value="F:proteasome binding"/>
    <property type="evidence" value="ECO:0007669"/>
    <property type="project" value="TreeGrafter"/>
</dbReference>
<dbReference type="InParanoid" id="G5A7T9"/>
<proteinExistence type="inferred from homology"/>
<dbReference type="GO" id="GO:0005783">
    <property type="term" value="C:endoplasmic reticulum"/>
    <property type="evidence" value="ECO:0007669"/>
    <property type="project" value="InterPro"/>
</dbReference>